<protein>
    <recommendedName>
        <fullName evidence="4">Ig-like domain-containing protein</fullName>
    </recommendedName>
</protein>
<organism evidence="2 3">
    <name type="scientific">Kribbella pratensis</name>
    <dbReference type="NCBI Taxonomy" id="2512112"/>
    <lineage>
        <taxon>Bacteria</taxon>
        <taxon>Bacillati</taxon>
        <taxon>Actinomycetota</taxon>
        <taxon>Actinomycetes</taxon>
        <taxon>Propionibacteriales</taxon>
        <taxon>Kribbellaceae</taxon>
        <taxon>Kribbella</taxon>
    </lineage>
</organism>
<proteinExistence type="predicted"/>
<gene>
    <name evidence="2" type="ORF">EV137_1010</name>
</gene>
<sequence length="116" mass="11589">MKRHLALGASTVAAVALPALPAVADAPPGHGLETFTVACAEGAITVVGTPGDSASRWIDDQHMVLLSISFTPTGGVEIVAKTFGKKTGLASNAVSCTVTDPDGTATVVRVPVPPEG</sequence>
<keyword evidence="3" id="KW-1185">Reference proteome</keyword>
<accession>A0ABY2FKT2</accession>
<name>A0ABY2FKT2_9ACTN</name>
<evidence type="ECO:0008006" key="4">
    <source>
        <dbReference type="Google" id="ProtNLM"/>
    </source>
</evidence>
<evidence type="ECO:0000313" key="2">
    <source>
        <dbReference type="EMBL" id="TDW93718.1"/>
    </source>
</evidence>
<comment type="caution">
    <text evidence="2">The sequence shown here is derived from an EMBL/GenBank/DDBJ whole genome shotgun (WGS) entry which is preliminary data.</text>
</comment>
<feature type="chain" id="PRO_5047311159" description="Ig-like domain-containing protein" evidence="1">
    <location>
        <begin position="25"/>
        <end position="116"/>
    </location>
</feature>
<evidence type="ECO:0000313" key="3">
    <source>
        <dbReference type="Proteomes" id="UP000295060"/>
    </source>
</evidence>
<dbReference type="RefSeq" id="WP_134009345.1">
    <property type="nucleotide sequence ID" value="NZ_SODU01000001.1"/>
</dbReference>
<dbReference type="Proteomes" id="UP000295060">
    <property type="component" value="Unassembled WGS sequence"/>
</dbReference>
<keyword evidence="1" id="KW-0732">Signal</keyword>
<reference evidence="2 3" key="1">
    <citation type="submission" date="2019-03" db="EMBL/GenBank/DDBJ databases">
        <title>Genomic Encyclopedia of Type Strains, Phase III (KMG-III): the genomes of soil and plant-associated and newly described type strains.</title>
        <authorList>
            <person name="Whitman W."/>
        </authorList>
    </citation>
    <scope>NUCLEOTIDE SEQUENCE [LARGE SCALE GENOMIC DNA]</scope>
    <source>
        <strain evidence="2 3">VKMAc-2574</strain>
    </source>
</reference>
<dbReference type="EMBL" id="SODU01000001">
    <property type="protein sequence ID" value="TDW93718.1"/>
    <property type="molecule type" value="Genomic_DNA"/>
</dbReference>
<feature type="signal peptide" evidence="1">
    <location>
        <begin position="1"/>
        <end position="24"/>
    </location>
</feature>
<evidence type="ECO:0000256" key="1">
    <source>
        <dbReference type="SAM" id="SignalP"/>
    </source>
</evidence>